<sequence length="2252" mass="237286">MEVMMMGAGYGASETIRISYGSTKTIATCKANEAGLFIVTFTIDTQPWDIASQGSKTVTAYGVITAASSSLTFKLIQRILLVSPTQGSVGTVVRIWTDGYAPNEPVQTIFGISSRQPYNASAAGTLTSTFTVDTQPGGTTTITAQALMYSLGSAQNIFIIKGRVLSVVPSIGTVGTRITISGDGYGQNELVTVHFGFTKTIAQTASNKVGKYSTSFIITTQPAGTTTITVTGPTSNQESMGYFKVDTGLTLITPLNGTVGTKITIEGCGYGSSEHIRIKLGTTPTVAIGTSSSYGSFSLTFAADTQSLGAKVLSAIGMNSGIIKSGTFSIQAAITNVSPAFGTVGRVITVWGNGFEYPGGNISIKFGEEKNYTPVGNALSDGSFMVTFTINTQAYGTKTVLVNGGYASTAWGYCKIVGDTAIVAPDTGSVGTIITIKGGGYSATEPINVYFGTFEDTITSAYAGTDGHFEIGFTINTQSCGTTTIRVNGIGESGQETQNRFFITSNVVSVIPTIGTVGSKVTVYGNGYAATETINIKLGTNNSIGFAESNNFGEWTSFWTIDVQPFGTTTIIANGTNSGQSAQNIYNIVGNLISVIPISGIISTNVTVQGNGYGKSEQITIDFGTTKTIVVVTASQHGTFTASFTVDTQSYGRNSVTATGKNTKTKASNIVFWVMPRIYSVSPTSGSIGTTVTLKGDGWSVNENVKFYFGNRFYEYTGGGGDQSIGNTQTSSFGTFTGSFVIDPEPYGTKSITAKGITTGTNIAGNEFRIIGNITRVSPSIGTVGSWVMVEGNGFDGTGSLYGEFLHIDFGKVDNRIEFPSVTAGTNSGSFLAVFTIDTQRYGSTTVRVKGGSSGCISEKIYKIVGSIVSVTPTAGTLGSVVTITGTGFGESENISVNFGTSDGVSSIISSNDGTWTTSFTIDTQPSGKTTILTTGSISGATAIQSCYIHGKIIEVTPTNGSVGTVITVSGVGYGINENVKINFGNKEQIEIGQADYNGSWRVIFTVDTQEAATKTITAIGFISSEQSKDSFFITGRVIDIQPAIGPVETTVTLTGNGYKGGEYIGEEIHVRLGRETTETIAIGNAQTDGSFEIIFTINDKPAGTCSVIAQGIESGQIDWTEFVVNFGISILSPVTGTVGTPVRIVGNGYGSAENIEISFGTTITWTVITTTDSGRFETIFTVDTQVYGTATVKATGLSSHLINEVYFFVTQNISRVSPNVGTVGTWVTVFGDGYYKNQLINVDFGTMINIGAKYTNLGGDFEIIFTIDAQATQYPEKTVIKATGPQSMNTPKQLVSTDGFVIIGNVTSVTPSVGSVGTMVMVRGDGFKADEFIKVTFGTTNIVQFLQNADVNGSWTTSYVIDTQSAGTTTFIALGISSQLTAYNYFNIIPDITLVTPTTGTVGQSITMVGTGYKAAENILITFGNKPTMAICSASSPVSGTASCGTFSVVWTVNTQPSGTTTIITTGLTSNLKVQRIFDITCDIYSFSPTTGTVGTPVMVKGTGYGSSETVKINFGNTPSIITLTTGNQGSWTTIWTINTQRYGTKTATVIGNTSGESYDKLFFITQRIKSLTPTIGSVGALVEIVCDGYGPTESVSIFFGTMAGNVAQPTTNGNGWCIATFTITTQPYGTKTVRATRTNSPYLLSQVYYYIQPKISVLSPEAGTIGRTVIVEGTGFGQDEQVRIDFGNTLTIAMATTSSEGTFATSFVVDEQPTGGKYVKAIGLFSGQTDTRIFTINPGISIVSPGSGTVGTLVDVEGKGYWASEWIQVDFGGSVNVVEVSTNINGGFKTSFVINTQPFGITTIIAKGLQSGLTDDDVFTIRGHILNMTPTRGSVGSIISIDGDGYGNNEWVGFYLGNELLIDKILTTEYGTFAGTYIINTQPYGTKIVRVYGSSTAEMTTAPFTIHANVADVLPSFGSVGSWVTIKGNGYGADERVVIAFGTIKEPKIASTQSTICGEFEVSYIIDTQVYGTTTVEAEGASSVEKAYNYYHIRENITLVSPTVSMVGSLVTVMGNGYGSGERIQIDYGKTISITNTVSNGRGEFSVVWTVDTQKYATHTITASGLNTPTRISSYHFIIPKIVVNPTTGMLGTIITVCGTGYGTNEPVMLGFGTNPAITYCGSETVSEEGSWTATFAIDTQKCGKTMVEGIGETYCVPASDYVWITPKVWVLPAMGVVGAEITVMGAGYAVSETVQIDFGNNTNMWTAMPDEQGYFAKVFTIDTQVFGTTTLTATGLTSGLFNLTTVKIR</sequence>
<accession>A0A2M7P1A2</accession>
<organism evidence="1 2">
    <name type="scientific">Candidatus Desantisbacteria bacterium CG_4_10_14_3_um_filter_40_18</name>
    <dbReference type="NCBI Taxonomy" id="1974544"/>
    <lineage>
        <taxon>Bacteria</taxon>
        <taxon>Candidatus Desantisiibacteriota</taxon>
    </lineage>
</organism>
<dbReference type="EMBL" id="PFKI01000205">
    <property type="protein sequence ID" value="PIY19149.1"/>
    <property type="molecule type" value="Genomic_DNA"/>
</dbReference>
<evidence type="ECO:0000313" key="2">
    <source>
        <dbReference type="Proteomes" id="UP000231028"/>
    </source>
</evidence>
<reference evidence="2" key="1">
    <citation type="submission" date="2017-09" db="EMBL/GenBank/DDBJ databases">
        <title>Depth-based differentiation of microbial function through sediment-hosted aquifers and enrichment of novel symbionts in the deep terrestrial subsurface.</title>
        <authorList>
            <person name="Probst A.J."/>
            <person name="Ladd B."/>
            <person name="Jarett J.K."/>
            <person name="Geller-Mcgrath D.E."/>
            <person name="Sieber C.M.K."/>
            <person name="Emerson J.B."/>
            <person name="Anantharaman K."/>
            <person name="Thomas B.C."/>
            <person name="Malmstrom R."/>
            <person name="Stieglmeier M."/>
            <person name="Klingl A."/>
            <person name="Woyke T."/>
            <person name="Ryan C.M."/>
            <person name="Banfield J.F."/>
        </authorList>
    </citation>
    <scope>NUCLEOTIDE SEQUENCE [LARGE SCALE GENOMIC DNA]</scope>
</reference>
<gene>
    <name evidence="1" type="ORF">COZ13_06840</name>
</gene>
<protein>
    <recommendedName>
        <fullName evidence="3">IPT/TIG domain-containing protein</fullName>
    </recommendedName>
</protein>
<dbReference type="Proteomes" id="UP000231028">
    <property type="component" value="Unassembled WGS sequence"/>
</dbReference>
<feature type="non-terminal residue" evidence="1">
    <location>
        <position position="2252"/>
    </location>
</feature>
<proteinExistence type="predicted"/>
<name>A0A2M7P1A2_9BACT</name>
<comment type="caution">
    <text evidence="1">The sequence shown here is derived from an EMBL/GenBank/DDBJ whole genome shotgun (WGS) entry which is preliminary data.</text>
</comment>
<evidence type="ECO:0008006" key="3">
    <source>
        <dbReference type="Google" id="ProtNLM"/>
    </source>
</evidence>
<dbReference type="InterPro" id="IPR013783">
    <property type="entry name" value="Ig-like_fold"/>
</dbReference>
<evidence type="ECO:0000313" key="1">
    <source>
        <dbReference type="EMBL" id="PIY19149.1"/>
    </source>
</evidence>
<dbReference type="Gene3D" id="2.60.40.10">
    <property type="entry name" value="Immunoglobulins"/>
    <property type="match status" value="3"/>
</dbReference>